<evidence type="ECO:0000313" key="1">
    <source>
        <dbReference type="EMBL" id="OBZ76567.1"/>
    </source>
</evidence>
<comment type="caution">
    <text evidence="1">The sequence shown here is derived from an EMBL/GenBank/DDBJ whole genome shotgun (WGS) entry which is preliminary data.</text>
</comment>
<protein>
    <recommendedName>
        <fullName evidence="3">BTB domain-containing protein</fullName>
    </recommendedName>
</protein>
<gene>
    <name evidence="1" type="ORF">A0H81_03702</name>
</gene>
<reference evidence="1 2" key="1">
    <citation type="submission" date="2016-03" db="EMBL/GenBank/DDBJ databases">
        <title>Whole genome sequencing of Grifola frondosa 9006-11.</title>
        <authorList>
            <person name="Min B."/>
            <person name="Park H."/>
            <person name="Kim J.-G."/>
            <person name="Cho H."/>
            <person name="Oh Y.-L."/>
            <person name="Kong W.-S."/>
            <person name="Choi I.-G."/>
        </authorList>
    </citation>
    <scope>NUCLEOTIDE SEQUENCE [LARGE SCALE GENOMIC DNA]</scope>
    <source>
        <strain evidence="1 2">9006-11</strain>
    </source>
</reference>
<sequence length="162" mass="17467">MESAEWESVLQYVSEPLEFSSPLPVAETTVLSLLDSQIPTPPASFRVSSRLDGSPGEERDGNTVVSVSTTFFPGASLSHLPPDLIFLSSDAVFFYVHSNRLLSVSDNSFSSLLPPNPLKGKPSPVQDMPPIISLSDSAQILNIVLHTAYDISWPTTLPPSTP</sequence>
<accession>A0A1C7MIV7</accession>
<name>A0A1C7MIV7_GRIFR</name>
<evidence type="ECO:0008006" key="3">
    <source>
        <dbReference type="Google" id="ProtNLM"/>
    </source>
</evidence>
<evidence type="ECO:0000313" key="2">
    <source>
        <dbReference type="Proteomes" id="UP000092993"/>
    </source>
</evidence>
<dbReference type="EMBL" id="LUGG01000003">
    <property type="protein sequence ID" value="OBZ76567.1"/>
    <property type="molecule type" value="Genomic_DNA"/>
</dbReference>
<organism evidence="1 2">
    <name type="scientific">Grifola frondosa</name>
    <name type="common">Maitake</name>
    <name type="synonym">Polyporus frondosus</name>
    <dbReference type="NCBI Taxonomy" id="5627"/>
    <lineage>
        <taxon>Eukaryota</taxon>
        <taxon>Fungi</taxon>
        <taxon>Dikarya</taxon>
        <taxon>Basidiomycota</taxon>
        <taxon>Agaricomycotina</taxon>
        <taxon>Agaricomycetes</taxon>
        <taxon>Polyporales</taxon>
        <taxon>Grifolaceae</taxon>
        <taxon>Grifola</taxon>
    </lineage>
</organism>
<dbReference type="STRING" id="5627.A0A1C7MIV7"/>
<dbReference type="Proteomes" id="UP000092993">
    <property type="component" value="Unassembled WGS sequence"/>
</dbReference>
<proteinExistence type="predicted"/>
<dbReference type="AlphaFoldDB" id="A0A1C7MIV7"/>
<dbReference type="OrthoDB" id="3265815at2759"/>
<keyword evidence="2" id="KW-1185">Reference proteome</keyword>